<dbReference type="InterPro" id="IPR000744">
    <property type="entry name" value="NSF_attach"/>
</dbReference>
<dbReference type="PANTHER" id="PTHR13768:SF8">
    <property type="entry name" value="ALPHA-SOLUBLE NSF ATTACHMENT PROTEIN"/>
    <property type="match status" value="1"/>
</dbReference>
<name>S9U700_9TRYP</name>
<dbReference type="Gene3D" id="1.25.40.10">
    <property type="entry name" value="Tetratricopeptide repeat domain"/>
    <property type="match status" value="1"/>
</dbReference>
<accession>S9U700</accession>
<evidence type="ECO:0000313" key="5">
    <source>
        <dbReference type="Proteomes" id="UP000515908"/>
    </source>
</evidence>
<dbReference type="GO" id="GO:0019905">
    <property type="term" value="F:syntaxin binding"/>
    <property type="evidence" value="ECO:0007669"/>
    <property type="project" value="TreeGrafter"/>
</dbReference>
<dbReference type="Proteomes" id="UP000515908">
    <property type="component" value="Chromosome 04"/>
</dbReference>
<evidence type="ECO:0000256" key="2">
    <source>
        <dbReference type="ARBA" id="ARBA00022448"/>
    </source>
</evidence>
<proteinExistence type="inferred from homology"/>
<evidence type="ECO:0000313" key="4">
    <source>
        <dbReference type="EMBL" id="CAD2215132.1"/>
    </source>
</evidence>
<evidence type="ECO:0000256" key="3">
    <source>
        <dbReference type="ARBA" id="ARBA00022927"/>
    </source>
</evidence>
<evidence type="ECO:0000256" key="1">
    <source>
        <dbReference type="ARBA" id="ARBA00010050"/>
    </source>
</evidence>
<protein>
    <submittedName>
        <fullName evidence="4">Soluble NSF attachment protein, SNAP, putative</fullName>
    </submittedName>
</protein>
<reference evidence="4 5" key="1">
    <citation type="submission" date="2020-08" db="EMBL/GenBank/DDBJ databases">
        <authorList>
            <person name="Newling K."/>
            <person name="Davey J."/>
            <person name="Forrester S."/>
        </authorList>
    </citation>
    <scope>NUCLEOTIDE SEQUENCE [LARGE SCALE GENOMIC DNA]</scope>
    <source>
        <strain evidence="5">Crithidia deanei Carvalho (ATCC PRA-265)</strain>
    </source>
</reference>
<dbReference type="VEuPathDB" id="TriTrypDB:ADEAN_000258500"/>
<dbReference type="GO" id="GO:0005774">
    <property type="term" value="C:vacuolar membrane"/>
    <property type="evidence" value="ECO:0007669"/>
    <property type="project" value="TreeGrafter"/>
</dbReference>
<dbReference type="SUPFAM" id="SSF48452">
    <property type="entry name" value="TPR-like"/>
    <property type="match status" value="1"/>
</dbReference>
<organism evidence="4 5">
    <name type="scientific">Angomonas deanei</name>
    <dbReference type="NCBI Taxonomy" id="59799"/>
    <lineage>
        <taxon>Eukaryota</taxon>
        <taxon>Discoba</taxon>
        <taxon>Euglenozoa</taxon>
        <taxon>Kinetoplastea</taxon>
        <taxon>Metakinetoplastina</taxon>
        <taxon>Trypanosomatida</taxon>
        <taxon>Trypanosomatidae</taxon>
        <taxon>Strigomonadinae</taxon>
        <taxon>Angomonas</taxon>
    </lineage>
</organism>
<dbReference type="GO" id="GO:0035494">
    <property type="term" value="P:SNARE complex disassembly"/>
    <property type="evidence" value="ECO:0007669"/>
    <property type="project" value="TreeGrafter"/>
</dbReference>
<dbReference type="GO" id="GO:0005483">
    <property type="term" value="F:soluble NSF attachment protein activity"/>
    <property type="evidence" value="ECO:0007669"/>
    <property type="project" value="TreeGrafter"/>
</dbReference>
<dbReference type="EMBL" id="LR877148">
    <property type="protein sequence ID" value="CAD2215132.1"/>
    <property type="molecule type" value="Genomic_DNA"/>
</dbReference>
<dbReference type="Pfam" id="PF14938">
    <property type="entry name" value="SNAP"/>
    <property type="match status" value="1"/>
</dbReference>
<comment type="similarity">
    <text evidence="1">Belongs to the SNAP family.</text>
</comment>
<dbReference type="AlphaFoldDB" id="S9U700"/>
<dbReference type="OrthoDB" id="9984275at2759"/>
<gene>
    <name evidence="4" type="ORF">ADEAN_000258500</name>
</gene>
<sequence>MSSGEALFKEAEKKCNKTFFKDYEGAIELFTKAGARFKLDKDFLRAGDAYARSGECAVKCKDNGAAQLAFTDAANCYKRVDMKKAKEMLEVAVRMQIDNNRLGTAARQLKEFGEALDEEGSSMEAIPYYEKAMQYFNAEDQKAQAQNCMMAMGKIYGENDDYDKALMYYERVANNMVTGPLKFQAQEYFVRCMLCRFALVTNDNRFEKSEECREALDQYLMTDIYLKNTREEEFLKLILDAVADCDVDKFERGVSLLQDIKKLDDWKTHVLLQVKHNMESIM</sequence>
<dbReference type="InterPro" id="IPR011990">
    <property type="entry name" value="TPR-like_helical_dom_sf"/>
</dbReference>
<keyword evidence="5" id="KW-1185">Reference proteome</keyword>
<keyword evidence="2" id="KW-0813">Transport</keyword>
<keyword evidence="3" id="KW-0653">Protein transport</keyword>
<dbReference type="GO" id="GO:0031201">
    <property type="term" value="C:SNARE complex"/>
    <property type="evidence" value="ECO:0007669"/>
    <property type="project" value="TreeGrafter"/>
</dbReference>
<dbReference type="PRINTS" id="PR00448">
    <property type="entry name" value="NSFATTACHMNT"/>
</dbReference>
<dbReference type="GO" id="GO:0006886">
    <property type="term" value="P:intracellular protein transport"/>
    <property type="evidence" value="ECO:0007669"/>
    <property type="project" value="InterPro"/>
</dbReference>
<dbReference type="PANTHER" id="PTHR13768">
    <property type="entry name" value="SOLUBLE NSF ATTACHMENT PROTEIN SNAP"/>
    <property type="match status" value="1"/>
</dbReference>